<evidence type="ECO:0000313" key="1">
    <source>
        <dbReference type="EMBL" id="KAK0042540.1"/>
    </source>
</evidence>
<proteinExistence type="predicted"/>
<sequence>SLVVTSSLFSTPNSLLLHPFLFFPPYSSSPLLWGRPCDEQSDLFCFHVLPLLKSPSTTAGSLETLPKWFLKYLFWVLATSLCSGSGGETERSSTNLHVQASLSGISENLLGV</sequence>
<evidence type="ECO:0000313" key="2">
    <source>
        <dbReference type="Proteomes" id="UP001233172"/>
    </source>
</evidence>
<organism evidence="1 2">
    <name type="scientific">Biomphalaria pfeifferi</name>
    <name type="common">Bloodfluke planorb</name>
    <name type="synonym">Freshwater snail</name>
    <dbReference type="NCBI Taxonomy" id="112525"/>
    <lineage>
        <taxon>Eukaryota</taxon>
        <taxon>Metazoa</taxon>
        <taxon>Spiralia</taxon>
        <taxon>Lophotrochozoa</taxon>
        <taxon>Mollusca</taxon>
        <taxon>Gastropoda</taxon>
        <taxon>Heterobranchia</taxon>
        <taxon>Euthyneura</taxon>
        <taxon>Panpulmonata</taxon>
        <taxon>Hygrophila</taxon>
        <taxon>Lymnaeoidea</taxon>
        <taxon>Planorbidae</taxon>
        <taxon>Biomphalaria</taxon>
    </lineage>
</organism>
<dbReference type="EMBL" id="JASAOG010000239">
    <property type="protein sequence ID" value="KAK0042540.1"/>
    <property type="molecule type" value="Genomic_DNA"/>
</dbReference>
<gene>
    <name evidence="1" type="ORF">Bpfe_028086</name>
</gene>
<reference evidence="1" key="1">
    <citation type="journal article" date="2023" name="PLoS Negl. Trop. Dis.">
        <title>A genome sequence for Biomphalaria pfeifferi, the major vector snail for the human-infecting parasite Schistosoma mansoni.</title>
        <authorList>
            <person name="Bu L."/>
            <person name="Lu L."/>
            <person name="Laidemitt M.R."/>
            <person name="Zhang S.M."/>
            <person name="Mutuku M."/>
            <person name="Mkoji G."/>
            <person name="Steinauer M."/>
            <person name="Loker E.S."/>
        </authorList>
    </citation>
    <scope>NUCLEOTIDE SEQUENCE</scope>
    <source>
        <strain evidence="1">KasaAsao</strain>
    </source>
</reference>
<comment type="caution">
    <text evidence="1">The sequence shown here is derived from an EMBL/GenBank/DDBJ whole genome shotgun (WGS) entry which is preliminary data.</text>
</comment>
<keyword evidence="2" id="KW-1185">Reference proteome</keyword>
<dbReference type="Proteomes" id="UP001233172">
    <property type="component" value="Unassembled WGS sequence"/>
</dbReference>
<protein>
    <submittedName>
        <fullName evidence="1">Uncharacterized protein</fullName>
    </submittedName>
</protein>
<dbReference type="AlphaFoldDB" id="A0AAD8AWZ8"/>
<accession>A0AAD8AWZ8</accession>
<feature type="non-terminal residue" evidence="1">
    <location>
        <position position="1"/>
    </location>
</feature>
<name>A0AAD8AWZ8_BIOPF</name>
<reference evidence="1" key="2">
    <citation type="submission" date="2023-04" db="EMBL/GenBank/DDBJ databases">
        <authorList>
            <person name="Bu L."/>
            <person name="Lu L."/>
            <person name="Laidemitt M.R."/>
            <person name="Zhang S.M."/>
            <person name="Mutuku M."/>
            <person name="Mkoji G."/>
            <person name="Steinauer M."/>
            <person name="Loker E.S."/>
        </authorList>
    </citation>
    <scope>NUCLEOTIDE SEQUENCE</scope>
    <source>
        <strain evidence="1">KasaAsao</strain>
        <tissue evidence="1">Whole Snail</tissue>
    </source>
</reference>